<evidence type="ECO:0000313" key="3">
    <source>
        <dbReference type="Proteomes" id="UP000566819"/>
    </source>
</evidence>
<reference evidence="2 3" key="1">
    <citation type="submission" date="2020-03" db="EMBL/GenBank/DDBJ databases">
        <title>Draft Genome Sequence of Cudoniella acicularis.</title>
        <authorList>
            <person name="Buettner E."/>
            <person name="Kellner H."/>
        </authorList>
    </citation>
    <scope>NUCLEOTIDE SEQUENCE [LARGE SCALE GENOMIC DNA]</scope>
    <source>
        <strain evidence="2 3">DSM 108380</strain>
    </source>
</reference>
<proteinExistence type="predicted"/>
<dbReference type="AlphaFoldDB" id="A0A8H4VHJ7"/>
<feature type="region of interest" description="Disordered" evidence="1">
    <location>
        <begin position="137"/>
        <end position="160"/>
    </location>
</feature>
<name>A0A8H4VHJ7_9HELO</name>
<dbReference type="EMBL" id="JAAMPI010002650">
    <property type="protein sequence ID" value="KAF4610376.1"/>
    <property type="molecule type" value="Genomic_DNA"/>
</dbReference>
<keyword evidence="3" id="KW-1185">Reference proteome</keyword>
<accession>A0A8H4VHJ7</accession>
<feature type="compositionally biased region" description="Basic and acidic residues" evidence="1">
    <location>
        <begin position="49"/>
        <end position="111"/>
    </location>
</feature>
<protein>
    <submittedName>
        <fullName evidence="2">Uncharacterized protein</fullName>
    </submittedName>
</protein>
<evidence type="ECO:0000256" key="1">
    <source>
        <dbReference type="SAM" id="MobiDB-lite"/>
    </source>
</evidence>
<evidence type="ECO:0000313" key="2">
    <source>
        <dbReference type="EMBL" id="KAF4610376.1"/>
    </source>
</evidence>
<gene>
    <name evidence="2" type="ORF">G7Y89_g15743</name>
</gene>
<sequence length="172" mass="19725">MCPAPWRKPAPTLMSVFEAGIGISSPAAATSRSRSITNGIVKFKLRKTNKSDEKAEQERRRAEDKQRNRKETDERAEQERKHAEEADERAEQERRRAEDKQRNRQEAEPKTRPTTFEKYIHTCYTLPSKPYRIQTDKSLSTQGSITSPKNKPCPTLSKASNGLFINPSKCFD</sequence>
<feature type="region of interest" description="Disordered" evidence="1">
    <location>
        <begin position="44"/>
        <end position="118"/>
    </location>
</feature>
<comment type="caution">
    <text evidence="2">The sequence shown here is derived from an EMBL/GenBank/DDBJ whole genome shotgun (WGS) entry which is preliminary data.</text>
</comment>
<feature type="compositionally biased region" description="Polar residues" evidence="1">
    <location>
        <begin position="137"/>
        <end position="149"/>
    </location>
</feature>
<dbReference type="OrthoDB" id="2156052at2759"/>
<organism evidence="2 3">
    <name type="scientific">Cudoniella acicularis</name>
    <dbReference type="NCBI Taxonomy" id="354080"/>
    <lineage>
        <taxon>Eukaryota</taxon>
        <taxon>Fungi</taxon>
        <taxon>Dikarya</taxon>
        <taxon>Ascomycota</taxon>
        <taxon>Pezizomycotina</taxon>
        <taxon>Leotiomycetes</taxon>
        <taxon>Helotiales</taxon>
        <taxon>Tricladiaceae</taxon>
        <taxon>Cudoniella</taxon>
    </lineage>
</organism>
<dbReference type="Proteomes" id="UP000566819">
    <property type="component" value="Unassembled WGS sequence"/>
</dbReference>